<evidence type="ECO:0000313" key="5">
    <source>
        <dbReference type="Proteomes" id="UP000291226"/>
    </source>
</evidence>
<name>A0A1D7UMY9_BIFLL</name>
<sequence length="435" mass="48759">MERRIIMCRRHPVLAFDYDPSSGKAVGSGRILDCSRLPLELISHGKPAIYAKSIDAWWRRRAIPPTRDGIRGILDSMGIRSAVELLNRSHGLSLSDQYWVKPESSDLEWDTVNFFTNPFDEELGRTLLTARSSSHRFSLNAPDASTGGDLPKRWTIAGDGTRILIKAGRTGQEPVNELIASDLCSRLGIPAVRYNLGEYDNRPVSTCPEMLTDTEELVSAWQILESVKRDNRLSARDQWIRAAQLFGCEGAAVVHATDDWLLVDYLMRNIDRHYNNFGLIRDVETLRVRPAPLFDTGASLWCGELAIDNRDYKAKPFYATYKTPTARRQLRLISDWTRYDLGKLDGWEEQVGHRLSVTGLVPETRITAIATMLSARIREVRSLAESAGDDSNHKTVVMGAETGIGTGMLPWPSPMEQVETGNLHWQSTTSGPTSF</sequence>
<evidence type="ECO:0000313" key="6">
    <source>
        <dbReference type="Proteomes" id="UP000292241"/>
    </source>
</evidence>
<dbReference type="Proteomes" id="UP000292787">
    <property type="component" value="Unassembled WGS sequence"/>
</dbReference>
<dbReference type="EMBL" id="SHRX01000017">
    <property type="protein sequence ID" value="TCE98194.1"/>
    <property type="molecule type" value="Genomic_DNA"/>
</dbReference>
<dbReference type="Proteomes" id="UP000292241">
    <property type="component" value="Unassembled WGS sequence"/>
</dbReference>
<accession>A0A1D7UMY9</accession>
<dbReference type="Gene3D" id="1.10.1070.20">
    <property type="match status" value="1"/>
</dbReference>
<dbReference type="EMBL" id="SHPR01000055">
    <property type="protein sequence ID" value="TCD81719.1"/>
    <property type="molecule type" value="Genomic_DNA"/>
</dbReference>
<dbReference type="EMBL" id="SHSD01000025">
    <property type="protein sequence ID" value="TCF10127.1"/>
    <property type="molecule type" value="Genomic_DNA"/>
</dbReference>
<evidence type="ECO:0000313" key="3">
    <source>
        <dbReference type="EMBL" id="TCF10127.1"/>
    </source>
</evidence>
<comment type="caution">
    <text evidence="2">The sequence shown here is derived from an EMBL/GenBank/DDBJ whole genome shotgun (WGS) entry which is preliminary data.</text>
</comment>
<reference evidence="5 6" key="1">
    <citation type="journal article" date="2018" name="Sci. Rep.">
        <title>Genomic diversity and distribution of Bifidobacterium longum subsp. longum across the human lifespan.</title>
        <authorList>
            <person name="Odamaki T."/>
            <person name="Bottacini F."/>
            <person name="Kato K."/>
            <person name="Mitsuyama E."/>
            <person name="Yoshida K."/>
            <person name="Horigome A."/>
            <person name="Xiao J.Z."/>
            <person name="van Sinderen D."/>
        </authorList>
    </citation>
    <scope>NUCLEOTIDE SEQUENCE [LARGE SCALE GENOMIC DNA]</scope>
    <source>
        <strain evidence="1 6">MCC10008</strain>
        <strain evidence="2 7">MCC10076</strain>
        <strain evidence="3 5">MCC10083</strain>
        <strain evidence="4 8">MCC10116</strain>
    </source>
</reference>
<organism evidence="2 7">
    <name type="scientific">Bifidobacterium longum subsp. longum</name>
    <dbReference type="NCBI Taxonomy" id="1679"/>
    <lineage>
        <taxon>Bacteria</taxon>
        <taxon>Bacillati</taxon>
        <taxon>Actinomycetota</taxon>
        <taxon>Actinomycetes</taxon>
        <taxon>Bifidobacteriales</taxon>
        <taxon>Bifidobacteriaceae</taxon>
        <taxon>Bifidobacterium</taxon>
    </lineage>
</organism>
<evidence type="ECO:0000313" key="1">
    <source>
        <dbReference type="EMBL" id="TCD81719.1"/>
    </source>
</evidence>
<dbReference type="RefSeq" id="WP_223616860.1">
    <property type="nucleotide sequence ID" value="NZ_CP016019.1"/>
</dbReference>
<evidence type="ECO:0000313" key="7">
    <source>
        <dbReference type="Proteomes" id="UP000292751"/>
    </source>
</evidence>
<evidence type="ECO:0000313" key="2">
    <source>
        <dbReference type="EMBL" id="TCE98194.1"/>
    </source>
</evidence>
<dbReference type="Proteomes" id="UP000292751">
    <property type="component" value="Unassembled WGS sequence"/>
</dbReference>
<dbReference type="EMBL" id="SHTF01000007">
    <property type="protein sequence ID" value="TCF65089.1"/>
    <property type="molecule type" value="Genomic_DNA"/>
</dbReference>
<proteinExistence type="predicted"/>
<reference evidence="2" key="2">
    <citation type="submission" date="2019-02" db="EMBL/GenBank/DDBJ databases">
        <authorList>
            <person name="Odamaki T."/>
        </authorList>
    </citation>
    <scope>NUCLEOTIDE SEQUENCE</scope>
    <source>
        <strain evidence="1">MCC10008</strain>
        <strain evidence="2">MCC10076</strain>
        <strain evidence="3">MCC10083</strain>
        <strain evidence="4">MCC10116</strain>
    </source>
</reference>
<protein>
    <submittedName>
        <fullName evidence="2">Uncharacterized protein</fullName>
    </submittedName>
</protein>
<dbReference type="Proteomes" id="UP000291226">
    <property type="component" value="Unassembled WGS sequence"/>
</dbReference>
<gene>
    <name evidence="1" type="ORF">MCC10008_2111</name>
    <name evidence="2" type="ORF">MCC10076_1184</name>
    <name evidence="3" type="ORF">MCC10083_1053</name>
    <name evidence="4" type="ORF">MCC10116_0681</name>
</gene>
<evidence type="ECO:0000313" key="4">
    <source>
        <dbReference type="EMBL" id="TCF65089.1"/>
    </source>
</evidence>
<dbReference type="AlphaFoldDB" id="A0A1D7UMY9"/>
<evidence type="ECO:0000313" key="8">
    <source>
        <dbReference type="Proteomes" id="UP000292787"/>
    </source>
</evidence>